<keyword evidence="6" id="KW-1185">Reference proteome</keyword>
<dbReference type="InterPro" id="IPR010562">
    <property type="entry name" value="Haemolymph_juvenile_hormone-bd"/>
</dbReference>
<evidence type="ECO:0000256" key="4">
    <source>
        <dbReference type="SAM" id="SignalP"/>
    </source>
</evidence>
<dbReference type="KEGG" id="btab:109038969"/>
<evidence type="ECO:0000256" key="1">
    <source>
        <dbReference type="ARBA" id="ARBA00022729"/>
    </source>
</evidence>
<dbReference type="Gene3D" id="3.15.10.30">
    <property type="entry name" value="Haemolymph juvenile hormone binding protein"/>
    <property type="match status" value="1"/>
</dbReference>
<evidence type="ECO:0008006" key="7">
    <source>
        <dbReference type="Google" id="ProtNLM"/>
    </source>
</evidence>
<dbReference type="AlphaFoldDB" id="A0A9P0A9M3"/>
<name>A0A9P0A9M3_BEMTA</name>
<comment type="similarity">
    <text evidence="3">Belongs to the TO family.</text>
</comment>
<feature type="signal peptide" evidence="4">
    <location>
        <begin position="1"/>
        <end position="21"/>
    </location>
</feature>
<evidence type="ECO:0000313" key="6">
    <source>
        <dbReference type="Proteomes" id="UP001152759"/>
    </source>
</evidence>
<keyword evidence="2" id="KW-0090">Biological rhythms</keyword>
<dbReference type="PANTHER" id="PTHR11008">
    <property type="entry name" value="PROTEIN TAKEOUT-LIKE PROTEIN"/>
    <property type="match status" value="1"/>
</dbReference>
<gene>
    <name evidence="5" type="ORF">BEMITA_LOCUS7454</name>
</gene>
<reference evidence="5" key="1">
    <citation type="submission" date="2021-12" db="EMBL/GenBank/DDBJ databases">
        <authorList>
            <person name="King R."/>
        </authorList>
    </citation>
    <scope>NUCLEOTIDE SEQUENCE</scope>
</reference>
<accession>A0A9P0A9M3</accession>
<evidence type="ECO:0000313" key="5">
    <source>
        <dbReference type="EMBL" id="CAH0388544.1"/>
    </source>
</evidence>
<dbReference type="GO" id="GO:0005615">
    <property type="term" value="C:extracellular space"/>
    <property type="evidence" value="ECO:0007669"/>
    <property type="project" value="TreeGrafter"/>
</dbReference>
<keyword evidence="1 4" id="KW-0732">Signal</keyword>
<dbReference type="PANTHER" id="PTHR11008:SF32">
    <property type="entry name" value="CIRCADIAN CLOCK-CONTROLLED PROTEIN DAYWAKE-RELATED"/>
    <property type="match status" value="1"/>
</dbReference>
<proteinExistence type="inferred from homology"/>
<protein>
    <recommendedName>
        <fullName evidence="7">Protein takeout</fullName>
    </recommendedName>
</protein>
<dbReference type="Proteomes" id="UP001152759">
    <property type="component" value="Chromosome 4"/>
</dbReference>
<dbReference type="FunFam" id="3.15.10.30:FF:000001">
    <property type="entry name" value="Takeout-like protein 1"/>
    <property type="match status" value="1"/>
</dbReference>
<organism evidence="5 6">
    <name type="scientific">Bemisia tabaci</name>
    <name type="common">Sweetpotato whitefly</name>
    <name type="synonym">Aleurodes tabaci</name>
    <dbReference type="NCBI Taxonomy" id="7038"/>
    <lineage>
        <taxon>Eukaryota</taxon>
        <taxon>Metazoa</taxon>
        <taxon>Ecdysozoa</taxon>
        <taxon>Arthropoda</taxon>
        <taxon>Hexapoda</taxon>
        <taxon>Insecta</taxon>
        <taxon>Pterygota</taxon>
        <taxon>Neoptera</taxon>
        <taxon>Paraneoptera</taxon>
        <taxon>Hemiptera</taxon>
        <taxon>Sternorrhyncha</taxon>
        <taxon>Aleyrodoidea</taxon>
        <taxon>Aleyrodidae</taxon>
        <taxon>Aleyrodinae</taxon>
        <taxon>Bemisia</taxon>
    </lineage>
</organism>
<dbReference type="OrthoDB" id="8186595at2759"/>
<sequence length="256" mass="28187">MLPVRSSILFLCCAVISQVASAPNSPPAKLPKTFKRCKKLDPNLPDCLRTAVQGVIPEFVKGVPSLGVLPLDPLELKTLVIEQGDGPVSIKLDFKDLFIHGIASAVITSVTSNLKNYTINLTAELKKPIILDGMYNVHGKVLILPITGTGKCKLVLEGFRAKIGIKGKAITKNGIKYMEVQTFKFGLSTTKLRVKLENLFNGDKALGDNMNVFLNENWEDILKELQPGFEDSLSQAFLEISNRVFTKVPFDQIFLD</sequence>
<dbReference type="GO" id="GO:0007623">
    <property type="term" value="P:circadian rhythm"/>
    <property type="evidence" value="ECO:0007669"/>
    <property type="project" value="UniProtKB-ARBA"/>
</dbReference>
<dbReference type="EMBL" id="OU963865">
    <property type="protein sequence ID" value="CAH0388544.1"/>
    <property type="molecule type" value="Genomic_DNA"/>
</dbReference>
<evidence type="ECO:0000256" key="2">
    <source>
        <dbReference type="ARBA" id="ARBA00023108"/>
    </source>
</evidence>
<dbReference type="SMART" id="SM00700">
    <property type="entry name" value="JHBP"/>
    <property type="match status" value="1"/>
</dbReference>
<dbReference type="Pfam" id="PF06585">
    <property type="entry name" value="JHBP"/>
    <property type="match status" value="1"/>
</dbReference>
<evidence type="ECO:0000256" key="3">
    <source>
        <dbReference type="ARBA" id="ARBA00060902"/>
    </source>
</evidence>
<feature type="chain" id="PRO_5040359931" description="Protein takeout" evidence="4">
    <location>
        <begin position="22"/>
        <end position="256"/>
    </location>
</feature>
<dbReference type="InterPro" id="IPR038606">
    <property type="entry name" value="To_sf"/>
</dbReference>